<proteinExistence type="predicted"/>
<evidence type="ECO:0000313" key="2">
    <source>
        <dbReference type="EMBL" id="GHB52685.1"/>
    </source>
</evidence>
<dbReference type="Proteomes" id="UP000642673">
    <property type="component" value="Unassembled WGS sequence"/>
</dbReference>
<dbReference type="InterPro" id="IPR025649">
    <property type="entry name" value="DUF4360"/>
</dbReference>
<keyword evidence="1" id="KW-0732">Signal</keyword>
<comment type="caution">
    <text evidence="2">The sequence shown here is derived from an EMBL/GenBank/DDBJ whole genome shotgun (WGS) entry which is preliminary data.</text>
</comment>
<organism evidence="2 3">
    <name type="scientific">Streptomyces cirratus</name>
    <dbReference type="NCBI Taxonomy" id="68187"/>
    <lineage>
        <taxon>Bacteria</taxon>
        <taxon>Bacillati</taxon>
        <taxon>Actinomycetota</taxon>
        <taxon>Actinomycetes</taxon>
        <taxon>Kitasatosporales</taxon>
        <taxon>Streptomycetaceae</taxon>
        <taxon>Streptomyces</taxon>
    </lineage>
</organism>
<evidence type="ECO:0000313" key="3">
    <source>
        <dbReference type="Proteomes" id="UP000642673"/>
    </source>
</evidence>
<gene>
    <name evidence="2" type="ORF">GCM10010347_23260</name>
</gene>
<dbReference type="PANTHER" id="PTHR38847:SF1">
    <property type="entry name" value="PSEUDOURIDINE SYNTHASE RSUA_RLUA-LIKE DOMAIN-CONTAINING PROTEIN"/>
    <property type="match status" value="1"/>
</dbReference>
<reference evidence="3" key="1">
    <citation type="journal article" date="2019" name="Int. J. Syst. Evol. Microbiol.">
        <title>The Global Catalogue of Microorganisms (GCM) 10K type strain sequencing project: providing services to taxonomists for standard genome sequencing and annotation.</title>
        <authorList>
            <consortium name="The Broad Institute Genomics Platform"/>
            <consortium name="The Broad Institute Genome Sequencing Center for Infectious Disease"/>
            <person name="Wu L."/>
            <person name="Ma J."/>
        </authorList>
    </citation>
    <scope>NUCLEOTIDE SEQUENCE [LARGE SCALE GENOMIC DNA]</scope>
    <source>
        <strain evidence="3">JCM 4738</strain>
    </source>
</reference>
<sequence>MPGVLFVSGATAALLAGSALVTAAPAPFTPPPDKIVIDVASVNGSGCPLGTAAVALAPDHTAFTVTYSQYLAQVGLGSQPTDFRKNCQINLIVHVPQGYSYAVASADYRGYAHLERGARATQKASYYFQGSPDTASRTHAFNGPLDNDWQVTDSTDWDQLVWAPCGVQRNFNINTELRVSAGASDPAKTNSFVAMDSADGDIRTVYHFAWKTCPQR</sequence>
<dbReference type="RefSeq" id="WP_190183970.1">
    <property type="nucleotide sequence ID" value="NZ_BMVP01000003.1"/>
</dbReference>
<protein>
    <recommendedName>
        <fullName evidence="4">Secreted protein</fullName>
    </recommendedName>
</protein>
<evidence type="ECO:0000256" key="1">
    <source>
        <dbReference type="SAM" id="SignalP"/>
    </source>
</evidence>
<keyword evidence="3" id="KW-1185">Reference proteome</keyword>
<evidence type="ECO:0008006" key="4">
    <source>
        <dbReference type="Google" id="ProtNLM"/>
    </source>
</evidence>
<dbReference type="Pfam" id="PF14273">
    <property type="entry name" value="DUF4360"/>
    <property type="match status" value="1"/>
</dbReference>
<dbReference type="PANTHER" id="PTHR38847">
    <property type="match status" value="1"/>
</dbReference>
<feature type="signal peptide" evidence="1">
    <location>
        <begin position="1"/>
        <end position="23"/>
    </location>
</feature>
<name>A0ABQ3EQP2_9ACTN</name>
<feature type="chain" id="PRO_5045912880" description="Secreted protein" evidence="1">
    <location>
        <begin position="24"/>
        <end position="216"/>
    </location>
</feature>
<accession>A0ABQ3EQP2</accession>
<dbReference type="EMBL" id="BMVP01000003">
    <property type="protein sequence ID" value="GHB52685.1"/>
    <property type="molecule type" value="Genomic_DNA"/>
</dbReference>